<dbReference type="SUPFAM" id="SSF55729">
    <property type="entry name" value="Acyl-CoA N-acyltransferases (Nat)"/>
    <property type="match status" value="1"/>
</dbReference>
<dbReference type="InterPro" id="IPR016181">
    <property type="entry name" value="Acyl_CoA_acyltransferase"/>
</dbReference>
<reference evidence="2" key="1">
    <citation type="submission" date="2022-10" db="EMBL/GenBank/DDBJ databases">
        <title>The WGS of Solirubrobacter ginsenosidimutans DSM 21036.</title>
        <authorList>
            <person name="Jiang Z."/>
        </authorList>
    </citation>
    <scope>NUCLEOTIDE SEQUENCE</scope>
    <source>
        <strain evidence="2">DSM 21036</strain>
    </source>
</reference>
<sequence length="179" mass="19360">MALSDVTTERLQLSRWDVALHTPALTRLNACPVAVRYLNDGVPYTAPESAAQSRRFAAHWEQHGFGLWAVRVRATGEVIGFTGLSHPLWFPRVAHEVEVGWRLHPSAWGNGYATEAGRAAVAAARTSLGLSRLIAVIDPENVASIAVAKRLGFGRESVGAHPQRPGTIELYALHLAATP</sequence>
<dbReference type="InterPro" id="IPR000182">
    <property type="entry name" value="GNAT_dom"/>
</dbReference>
<accession>A0A9X3S1R0</accession>
<dbReference type="Gene3D" id="3.40.630.30">
    <property type="match status" value="1"/>
</dbReference>
<name>A0A9X3S1R0_9ACTN</name>
<keyword evidence="3" id="KW-1185">Reference proteome</keyword>
<dbReference type="PANTHER" id="PTHR43792">
    <property type="entry name" value="GNAT FAMILY, PUTATIVE (AFU_ORTHOLOGUE AFUA_3G00765)-RELATED-RELATED"/>
    <property type="match status" value="1"/>
</dbReference>
<dbReference type="Proteomes" id="UP001149140">
    <property type="component" value="Unassembled WGS sequence"/>
</dbReference>
<dbReference type="InterPro" id="IPR051531">
    <property type="entry name" value="N-acetyltransferase"/>
</dbReference>
<proteinExistence type="predicted"/>
<comment type="caution">
    <text evidence="2">The sequence shown here is derived from an EMBL/GenBank/DDBJ whole genome shotgun (WGS) entry which is preliminary data.</text>
</comment>
<dbReference type="EMBL" id="JAPDOD010000027">
    <property type="protein sequence ID" value="MDA0163710.1"/>
    <property type="molecule type" value="Genomic_DNA"/>
</dbReference>
<evidence type="ECO:0000313" key="3">
    <source>
        <dbReference type="Proteomes" id="UP001149140"/>
    </source>
</evidence>
<gene>
    <name evidence="2" type="ORF">OM076_25785</name>
</gene>
<evidence type="ECO:0000313" key="2">
    <source>
        <dbReference type="EMBL" id="MDA0163710.1"/>
    </source>
</evidence>
<dbReference type="Pfam" id="PF13302">
    <property type="entry name" value="Acetyltransf_3"/>
    <property type="match status" value="1"/>
</dbReference>
<feature type="domain" description="N-acetyltransferase" evidence="1">
    <location>
        <begin position="28"/>
        <end position="177"/>
    </location>
</feature>
<dbReference type="RefSeq" id="WP_270042956.1">
    <property type="nucleotide sequence ID" value="NZ_JAPDOD010000027.1"/>
</dbReference>
<evidence type="ECO:0000259" key="1">
    <source>
        <dbReference type="PROSITE" id="PS51186"/>
    </source>
</evidence>
<protein>
    <submittedName>
        <fullName evidence="2">GNAT family N-acetyltransferase</fullName>
    </submittedName>
</protein>
<dbReference type="GO" id="GO:0016747">
    <property type="term" value="F:acyltransferase activity, transferring groups other than amino-acyl groups"/>
    <property type="evidence" value="ECO:0007669"/>
    <property type="project" value="InterPro"/>
</dbReference>
<dbReference type="PROSITE" id="PS51186">
    <property type="entry name" value="GNAT"/>
    <property type="match status" value="1"/>
</dbReference>
<dbReference type="AlphaFoldDB" id="A0A9X3S1R0"/>
<organism evidence="2 3">
    <name type="scientific">Solirubrobacter ginsenosidimutans</name>
    <dbReference type="NCBI Taxonomy" id="490573"/>
    <lineage>
        <taxon>Bacteria</taxon>
        <taxon>Bacillati</taxon>
        <taxon>Actinomycetota</taxon>
        <taxon>Thermoleophilia</taxon>
        <taxon>Solirubrobacterales</taxon>
        <taxon>Solirubrobacteraceae</taxon>
        <taxon>Solirubrobacter</taxon>
    </lineage>
</organism>
<dbReference type="PANTHER" id="PTHR43792:SF1">
    <property type="entry name" value="N-ACETYLTRANSFERASE DOMAIN-CONTAINING PROTEIN"/>
    <property type="match status" value="1"/>
</dbReference>